<feature type="domain" description="DUF6079" evidence="2">
    <location>
        <begin position="264"/>
        <end position="472"/>
    </location>
</feature>
<reference evidence="7 8" key="1">
    <citation type="submission" date="2019-03" db="EMBL/GenBank/DDBJ databases">
        <title>Genomic Encyclopedia of Type Strains, Phase IV (KMG-IV): sequencing the most valuable type-strain genomes for metagenomic binning, comparative biology and taxonomic classification.</title>
        <authorList>
            <person name="Goeker M."/>
        </authorList>
    </citation>
    <scope>NUCLEOTIDE SEQUENCE [LARGE SCALE GENOMIC DNA]</scope>
    <source>
        <strain evidence="7 8">DSM 26752</strain>
    </source>
</reference>
<proteinExistence type="predicted"/>
<dbReference type="Pfam" id="PF19557">
    <property type="entry name" value="DUF6079_1st"/>
    <property type="match status" value="1"/>
</dbReference>
<dbReference type="InterPro" id="IPR058573">
    <property type="entry name" value="DUF6079_5th"/>
</dbReference>
<comment type="caution">
    <text evidence="7">The sequence shown here is derived from an EMBL/GenBank/DDBJ whole genome shotgun (WGS) entry which is preliminary data.</text>
</comment>
<gene>
    <name evidence="7" type="ORF">EDD65_1192</name>
</gene>
<dbReference type="OrthoDB" id="8780745at2"/>
<dbReference type="RefSeq" id="WP_132029685.1">
    <property type="nucleotide sequence ID" value="NZ_CP068564.1"/>
</dbReference>
<organism evidence="7 8">
    <name type="scientific">Keratinibaculum paraultunense</name>
    <dbReference type="NCBI Taxonomy" id="1278232"/>
    <lineage>
        <taxon>Bacteria</taxon>
        <taxon>Bacillati</taxon>
        <taxon>Bacillota</taxon>
        <taxon>Tissierellia</taxon>
        <taxon>Tissierellales</taxon>
        <taxon>Tepidimicrobiaceae</taxon>
        <taxon>Keratinibaculum</taxon>
    </lineage>
</organism>
<dbReference type="InterPro" id="IPR058572">
    <property type="entry name" value="DUF6079_4th"/>
</dbReference>
<name>A0A4R3KPC7_9FIRM</name>
<evidence type="ECO:0000259" key="2">
    <source>
        <dbReference type="Pfam" id="PF26383"/>
    </source>
</evidence>
<dbReference type="InterPro" id="IPR027417">
    <property type="entry name" value="P-loop_NTPase"/>
</dbReference>
<evidence type="ECO:0000259" key="3">
    <source>
        <dbReference type="Pfam" id="PF26384"/>
    </source>
</evidence>
<feature type="domain" description="DUF6079" evidence="3">
    <location>
        <begin position="476"/>
        <end position="675"/>
    </location>
</feature>
<dbReference type="Pfam" id="PF26383">
    <property type="entry name" value="DUF6079_2nd"/>
    <property type="match status" value="1"/>
</dbReference>
<evidence type="ECO:0000259" key="1">
    <source>
        <dbReference type="Pfam" id="PF19557"/>
    </source>
</evidence>
<feature type="domain" description="DUF6079" evidence="5">
    <location>
        <begin position="825"/>
        <end position="1019"/>
    </location>
</feature>
<evidence type="ECO:0000259" key="4">
    <source>
        <dbReference type="Pfam" id="PF26385"/>
    </source>
</evidence>
<feature type="domain" description="DUF6079" evidence="4">
    <location>
        <begin position="692"/>
        <end position="819"/>
    </location>
</feature>
<feature type="domain" description="DUF6079" evidence="6">
    <location>
        <begin position="1027"/>
        <end position="1117"/>
    </location>
</feature>
<accession>A0A4R3KPC7</accession>
<evidence type="ECO:0000259" key="6">
    <source>
        <dbReference type="Pfam" id="PF26388"/>
    </source>
</evidence>
<feature type="domain" description="DUF6079" evidence="1">
    <location>
        <begin position="20"/>
        <end position="248"/>
    </location>
</feature>
<dbReference type="InterPro" id="IPR058569">
    <property type="entry name" value="DUF6079_2nd"/>
</dbReference>
<dbReference type="EMBL" id="SMAE01000019">
    <property type="protein sequence ID" value="TCS85723.1"/>
    <property type="molecule type" value="Genomic_DNA"/>
</dbReference>
<dbReference type="InterPro" id="IPR058571">
    <property type="entry name" value="DUF6079_3rd"/>
</dbReference>
<dbReference type="Pfam" id="PF26385">
    <property type="entry name" value="DUF6079_4th"/>
    <property type="match status" value="1"/>
</dbReference>
<evidence type="ECO:0000313" key="7">
    <source>
        <dbReference type="EMBL" id="TCS85723.1"/>
    </source>
</evidence>
<protein>
    <submittedName>
        <fullName evidence="7">Uncharacterized protein</fullName>
    </submittedName>
</protein>
<dbReference type="Proteomes" id="UP000294567">
    <property type="component" value="Unassembled WGS sequence"/>
</dbReference>
<dbReference type="Pfam" id="PF26388">
    <property type="entry name" value="DUF6079_6th"/>
    <property type="match status" value="1"/>
</dbReference>
<dbReference type="Pfam" id="PF26387">
    <property type="entry name" value="DUF6079_5th"/>
    <property type="match status" value="1"/>
</dbReference>
<sequence length="1246" mass="145576">MKYSELINFNPIETVIELKSADDNKKAKNLVETYVMSDGMAEKLDYGLISQLRLDEVIDNKGVLIVGNYGTGKSHLMSLISAVANNKDFVQYIKNKKFAKYIEPIAGRFEILRIEIGAVDNSLRNIIVNEIEMDLAKRGIDYKFPDSSTLTNNKRALEGMMSAFEKKYPDKGYLVVIDELLDYLKTRKEYEVMQDLGFLRELGEFIKTSRFRLVCGVQEQLFDNPSFSFISDTMSKIKDRFEQVIIRKEDTSYVVSERILNKTPEQKAKIREHLLQFCPLYKEMSERIEDYVELYPIHPAYIDVFNRVQIAENRHVLKTISTTIGDILDQEVPENAPGIISFDSYWAFIKDNYARRSEPDIREVMDKSQILEDKVAKTFPKPQYKKMALQIIYALSVHRLTTGGIDVRLGLTAEELKDNLCLYIENMPEKDSEFLLSIVEVVLRDIMTLVSGQFIEYNKDNGQYFLDLKKDIDYDAKIEDKANFMEDISLNKYYYSIVHDLLDWNEEKAVPNYEIYEYQLNWDSRNVFRRGYLFFGLPTERSTAQPPRDFYVYILPPYGNLTYEDEKKDDEVFFKLKTDEGFYNNLKLFAAAKELQILASDHNTKKIYSDKARKFEKDLKKWLNENKNTCYDVIYKGVKQQLIQLTHGRTRDSNFKDTIDIAASICLEEHFDRLYPEFPAFKIKITKYNNAEIINRAIKYFAGQKTNDSEAFLESFNLINNGKIDVENSKYAMYLVKKLRKLPKKGVLNRSDILEAKYDELLDKKFRINNEYFIVVLLALVYTGHANLVLKDITITASNMEKLMELHNTDLYQFKHLTKPKEAALEELKRLLEILQLPTGMIVNDKELEKGLDRILSRSREIAESALYSKTYINSDPILWGELLIPENLKRIYEPKISYVLNEFGSFRNKYNTVAKIKNLNLTMEQLDDIEEGIKYIGIIKEYEKFKNETDPIVNYIVNVENSVIPESMMEKIKQAKEKFFEIRDQIKDYLDGDKASRELKNILVPIKKEYIEYYFDKHIKARLSPNESQRKGQLINSKTLANLKKLTEVKGIFQENKLRNLEKQLSELQVCYDLTTVDLERNHICTKCKFTLSENNPIVTGKLDTIEENLEKLLEEWTNTLLSALDDPLIMANKALLNKEQQRLIDEFLQDKKLPELVDTFFTTTFNTLFDRLDKVTIDIWELMSTIQNLGPSTVEDLKKKLSDFIDDKVRGKDLDKVRIIITSDSDKKKDFLILERDQKGEVYE</sequence>
<dbReference type="InterPro" id="IPR045725">
    <property type="entry name" value="DUF6079_N"/>
</dbReference>
<dbReference type="Pfam" id="PF26384">
    <property type="entry name" value="DUF6079_3rd"/>
    <property type="match status" value="1"/>
</dbReference>
<evidence type="ECO:0000313" key="8">
    <source>
        <dbReference type="Proteomes" id="UP000294567"/>
    </source>
</evidence>
<dbReference type="AlphaFoldDB" id="A0A4R3KPC7"/>
<dbReference type="SUPFAM" id="SSF52540">
    <property type="entry name" value="P-loop containing nucleoside triphosphate hydrolases"/>
    <property type="match status" value="1"/>
</dbReference>
<dbReference type="InterPro" id="IPR058574">
    <property type="entry name" value="DUF6079_6th"/>
</dbReference>
<evidence type="ECO:0000259" key="5">
    <source>
        <dbReference type="Pfam" id="PF26387"/>
    </source>
</evidence>
<keyword evidence="8" id="KW-1185">Reference proteome</keyword>